<dbReference type="AlphaFoldDB" id="A0A9P5Q579"/>
<evidence type="ECO:0000256" key="1">
    <source>
        <dbReference type="SAM" id="MobiDB-lite"/>
    </source>
</evidence>
<dbReference type="EMBL" id="JADNRY010000013">
    <property type="protein sequence ID" value="KAF9074307.1"/>
    <property type="molecule type" value="Genomic_DNA"/>
</dbReference>
<evidence type="ECO:0000313" key="2">
    <source>
        <dbReference type="EMBL" id="KAF9074307.1"/>
    </source>
</evidence>
<accession>A0A9P5Q579</accession>
<name>A0A9P5Q579_9AGAR</name>
<gene>
    <name evidence="2" type="ORF">BDP27DRAFT_1416195</name>
</gene>
<evidence type="ECO:0000313" key="3">
    <source>
        <dbReference type="Proteomes" id="UP000772434"/>
    </source>
</evidence>
<feature type="region of interest" description="Disordered" evidence="1">
    <location>
        <begin position="1"/>
        <end position="59"/>
    </location>
</feature>
<dbReference type="InterPro" id="IPR021109">
    <property type="entry name" value="Peptidase_aspartic_dom_sf"/>
</dbReference>
<feature type="compositionally biased region" description="Polar residues" evidence="1">
    <location>
        <begin position="1"/>
        <end position="32"/>
    </location>
</feature>
<dbReference type="OrthoDB" id="3268967at2759"/>
<comment type="caution">
    <text evidence="2">The sequence shown here is derived from an EMBL/GenBank/DDBJ whole genome shotgun (WGS) entry which is preliminary data.</text>
</comment>
<reference evidence="2" key="1">
    <citation type="submission" date="2020-11" db="EMBL/GenBank/DDBJ databases">
        <authorList>
            <consortium name="DOE Joint Genome Institute"/>
            <person name="Ahrendt S."/>
            <person name="Riley R."/>
            <person name="Andreopoulos W."/>
            <person name="Labutti K."/>
            <person name="Pangilinan J."/>
            <person name="Ruiz-Duenas F.J."/>
            <person name="Barrasa J.M."/>
            <person name="Sanchez-Garcia M."/>
            <person name="Camarero S."/>
            <person name="Miyauchi S."/>
            <person name="Serrano A."/>
            <person name="Linde D."/>
            <person name="Babiker R."/>
            <person name="Drula E."/>
            <person name="Ayuso-Fernandez I."/>
            <person name="Pacheco R."/>
            <person name="Padilla G."/>
            <person name="Ferreira P."/>
            <person name="Barriuso J."/>
            <person name="Kellner H."/>
            <person name="Castanera R."/>
            <person name="Alfaro M."/>
            <person name="Ramirez L."/>
            <person name="Pisabarro A.G."/>
            <person name="Kuo A."/>
            <person name="Tritt A."/>
            <person name="Lipzen A."/>
            <person name="He G."/>
            <person name="Yan M."/>
            <person name="Ng V."/>
            <person name="Cullen D."/>
            <person name="Martin F."/>
            <person name="Rosso M.-N."/>
            <person name="Henrissat B."/>
            <person name="Hibbett D."/>
            <person name="Martinez A.T."/>
            <person name="Grigoriev I.V."/>
        </authorList>
    </citation>
    <scope>NUCLEOTIDE SEQUENCE</scope>
    <source>
        <strain evidence="2">AH 40177</strain>
    </source>
</reference>
<sequence length="411" mass="45629">MLKTVTSWTLPSVSPETNPASRASTPLSTSAGGNRPKRLGKPSVNGNSTPLNKYPPKLTNNERALLDNNSGCRKCHQFFVECRTYSDSHEFPAPTSENYHELTQANVDAARRRKGKSKSSVAAVINSSNVVSAVLEGTDSEDKISVSPAPYKLPHFRWRCHVSGPRSEFPLTVRPLLDDGAHLALIHPDLVDCLGLKCMKLDKPEPVSSAFSSKDSSLMEFVSFKLSSLNGSFTSHLVPFLVAPSLCTQIILGLPWLSHNKLVIDYSTHTCTHRPSGYDLLNPVVPSRAHIFESKNKTTLKTDLKKMDNRAREVRQVLIHELKSVCAMIRLTFPPERVKVDMLAAVKECIEGIALLEKLRVHEEKLKDKYRPIFEPIPHVEDLPSSVTAKIQIINATKTIAACSYRCPKKF</sequence>
<protein>
    <submittedName>
        <fullName evidence="2">Uncharacterized protein</fullName>
    </submittedName>
</protein>
<organism evidence="2 3">
    <name type="scientific">Rhodocollybia butyracea</name>
    <dbReference type="NCBI Taxonomy" id="206335"/>
    <lineage>
        <taxon>Eukaryota</taxon>
        <taxon>Fungi</taxon>
        <taxon>Dikarya</taxon>
        <taxon>Basidiomycota</taxon>
        <taxon>Agaricomycotina</taxon>
        <taxon>Agaricomycetes</taxon>
        <taxon>Agaricomycetidae</taxon>
        <taxon>Agaricales</taxon>
        <taxon>Marasmiineae</taxon>
        <taxon>Omphalotaceae</taxon>
        <taxon>Rhodocollybia</taxon>
    </lineage>
</organism>
<dbReference type="Proteomes" id="UP000772434">
    <property type="component" value="Unassembled WGS sequence"/>
</dbReference>
<keyword evidence="3" id="KW-1185">Reference proteome</keyword>
<proteinExistence type="predicted"/>
<dbReference type="CDD" id="cd00303">
    <property type="entry name" value="retropepsin_like"/>
    <property type="match status" value="1"/>
</dbReference>
<dbReference type="Gene3D" id="2.40.70.10">
    <property type="entry name" value="Acid Proteases"/>
    <property type="match status" value="1"/>
</dbReference>